<dbReference type="EMBL" id="JACHCC010000002">
    <property type="protein sequence ID" value="MBB6498854.1"/>
    <property type="molecule type" value="Genomic_DNA"/>
</dbReference>
<dbReference type="AlphaFoldDB" id="A0A7X0J0J7"/>
<dbReference type="RefSeq" id="WP_184623340.1">
    <property type="nucleotide sequence ID" value="NZ_JACHCC010000002.1"/>
</dbReference>
<accession>A0A7X0J0J7</accession>
<feature type="signal peptide" evidence="1">
    <location>
        <begin position="1"/>
        <end position="20"/>
    </location>
</feature>
<dbReference type="SUPFAM" id="SSF63825">
    <property type="entry name" value="YWTD domain"/>
    <property type="match status" value="1"/>
</dbReference>
<dbReference type="Gene3D" id="2.120.10.30">
    <property type="entry name" value="TolB, C-terminal domain"/>
    <property type="match status" value="1"/>
</dbReference>
<gene>
    <name evidence="2" type="ORF">HDF25_000991</name>
</gene>
<name>A0A7X0J0J7_9SPHI</name>
<organism evidence="2 3">
    <name type="scientific">Pedobacter cryoconitis</name>
    <dbReference type="NCBI Taxonomy" id="188932"/>
    <lineage>
        <taxon>Bacteria</taxon>
        <taxon>Pseudomonadati</taxon>
        <taxon>Bacteroidota</taxon>
        <taxon>Sphingobacteriia</taxon>
        <taxon>Sphingobacteriales</taxon>
        <taxon>Sphingobacteriaceae</taxon>
        <taxon>Pedobacter</taxon>
    </lineage>
</organism>
<dbReference type="Proteomes" id="UP000521017">
    <property type="component" value="Unassembled WGS sequence"/>
</dbReference>
<dbReference type="InterPro" id="IPR011042">
    <property type="entry name" value="6-blade_b-propeller_TolB-like"/>
</dbReference>
<keyword evidence="1" id="KW-0732">Signal</keyword>
<comment type="caution">
    <text evidence="2">The sequence shown here is derived from an EMBL/GenBank/DDBJ whole genome shotgun (WGS) entry which is preliminary data.</text>
</comment>
<sequence length="402" mass="44938">MKLKHLILLLLSFSFYGLRAASLTKFAIQQQYLMDEYNIRGSEHHEVTFKTDITISRALKSYGYEKINWIITVVSSDNYHIPMSKSIQITESDFPNNTASLDITIDCTSTGIDPQVRVQMEALTYDDLGNLTPEKRNSRWSSQRFDVSGPFLTDNPPVNIANANLYSSYAPSSNFRKSDYITGGALTFGQSDWANTQGITSLNGSLYVVQANNLHKVNSTDGSYIILGQQQIWKATEAVASSSNGSIYIIQNSRIHKVNPSNGQYSIIGNPEWANTDCLTAYNGYLYIVENNHLYKVNENTGTYTELNSATWGGAKGIASTNDGYIWIVQNGYLHKISTATGEWQSSQYQQWSDAPKGCLAYYNGNLYALKGPYLVKVSIPYLSWDEISYKTYSGCNYLTGL</sequence>
<evidence type="ECO:0000256" key="1">
    <source>
        <dbReference type="SAM" id="SignalP"/>
    </source>
</evidence>
<proteinExistence type="predicted"/>
<protein>
    <submittedName>
        <fullName evidence="2">Uncharacterized protein</fullName>
    </submittedName>
</protein>
<feature type="chain" id="PRO_5031131538" evidence="1">
    <location>
        <begin position="21"/>
        <end position="402"/>
    </location>
</feature>
<reference evidence="2 3" key="1">
    <citation type="submission" date="2020-08" db="EMBL/GenBank/DDBJ databases">
        <title>Genomic Encyclopedia of Type Strains, Phase IV (KMG-V): Genome sequencing to study the core and pangenomes of soil and plant-associated prokaryotes.</title>
        <authorList>
            <person name="Whitman W."/>
        </authorList>
    </citation>
    <scope>NUCLEOTIDE SEQUENCE [LARGE SCALE GENOMIC DNA]</scope>
    <source>
        <strain evidence="2 3">M2T3</strain>
    </source>
</reference>
<evidence type="ECO:0000313" key="2">
    <source>
        <dbReference type="EMBL" id="MBB6498854.1"/>
    </source>
</evidence>
<evidence type="ECO:0000313" key="3">
    <source>
        <dbReference type="Proteomes" id="UP000521017"/>
    </source>
</evidence>